<evidence type="ECO:0000256" key="2">
    <source>
        <dbReference type="SAM" id="Phobius"/>
    </source>
</evidence>
<proteinExistence type="predicted"/>
<keyword evidence="2" id="KW-0812">Transmembrane</keyword>
<keyword evidence="2" id="KW-1133">Transmembrane helix</keyword>
<dbReference type="Proteomes" id="UP000663879">
    <property type="component" value="Unassembled WGS sequence"/>
</dbReference>
<dbReference type="PROSITE" id="PS50026">
    <property type="entry name" value="EGF_3"/>
    <property type="match status" value="1"/>
</dbReference>
<feature type="domain" description="EGF-like" evidence="4">
    <location>
        <begin position="18"/>
        <end position="56"/>
    </location>
</feature>
<dbReference type="Gene3D" id="2.10.25.10">
    <property type="entry name" value="Laminin"/>
    <property type="match status" value="1"/>
</dbReference>
<feature type="transmembrane region" description="Helical" evidence="2">
    <location>
        <begin position="131"/>
        <end position="153"/>
    </location>
</feature>
<evidence type="ECO:0000313" key="6">
    <source>
        <dbReference type="Proteomes" id="UP000663879"/>
    </source>
</evidence>
<protein>
    <recommendedName>
        <fullName evidence="4">EGF-like domain-containing protein</fullName>
    </recommendedName>
</protein>
<reference evidence="5" key="1">
    <citation type="submission" date="2021-02" db="EMBL/GenBank/DDBJ databases">
        <authorList>
            <person name="Nowell W R."/>
        </authorList>
    </citation>
    <scope>NUCLEOTIDE SEQUENCE</scope>
    <source>
        <strain evidence="5">Ploen Becks lab</strain>
    </source>
</reference>
<evidence type="ECO:0000313" key="5">
    <source>
        <dbReference type="EMBL" id="CAF0853368.1"/>
    </source>
</evidence>
<evidence type="ECO:0000256" key="3">
    <source>
        <dbReference type="SAM" id="SignalP"/>
    </source>
</evidence>
<feature type="disulfide bond" evidence="1">
    <location>
        <begin position="46"/>
        <end position="55"/>
    </location>
</feature>
<dbReference type="EMBL" id="CAJNOC010001308">
    <property type="protein sequence ID" value="CAF0853368.1"/>
    <property type="molecule type" value="Genomic_DNA"/>
</dbReference>
<feature type="chain" id="PRO_5032325806" description="EGF-like domain-containing protein" evidence="3">
    <location>
        <begin position="17"/>
        <end position="173"/>
    </location>
</feature>
<comment type="caution">
    <text evidence="1">Lacks conserved residue(s) required for the propagation of feature annotation.</text>
</comment>
<keyword evidence="2" id="KW-0472">Membrane</keyword>
<organism evidence="5 6">
    <name type="scientific">Brachionus calyciflorus</name>
    <dbReference type="NCBI Taxonomy" id="104777"/>
    <lineage>
        <taxon>Eukaryota</taxon>
        <taxon>Metazoa</taxon>
        <taxon>Spiralia</taxon>
        <taxon>Gnathifera</taxon>
        <taxon>Rotifera</taxon>
        <taxon>Eurotatoria</taxon>
        <taxon>Monogononta</taxon>
        <taxon>Pseudotrocha</taxon>
        <taxon>Ploima</taxon>
        <taxon>Brachionidae</taxon>
        <taxon>Brachionus</taxon>
    </lineage>
</organism>
<gene>
    <name evidence="5" type="ORF">OXX778_LOCUS9067</name>
</gene>
<dbReference type="InterPro" id="IPR000742">
    <property type="entry name" value="EGF"/>
</dbReference>
<sequence>MFEIILILVLLNNINCFNSVKCRINTCHNGGTCWQSLETNETKCYCEYRYFGDHCENDLVLSKYPHLMDFDKKEENYEDYEDDNSPNEESIRITSTIKSDVKHLGKSSPNKTVIRLNESLIKVLIMTRLNYMVPSLIIFLVLMVSISYFIYLFNKKNKKKNSCEYKCKQILDY</sequence>
<keyword evidence="1" id="KW-1015">Disulfide bond</keyword>
<feature type="signal peptide" evidence="3">
    <location>
        <begin position="1"/>
        <end position="16"/>
    </location>
</feature>
<evidence type="ECO:0000256" key="1">
    <source>
        <dbReference type="PROSITE-ProRule" id="PRU00076"/>
    </source>
</evidence>
<feature type="disulfide bond" evidence="1">
    <location>
        <begin position="27"/>
        <end position="44"/>
    </location>
</feature>
<evidence type="ECO:0000259" key="4">
    <source>
        <dbReference type="PROSITE" id="PS50026"/>
    </source>
</evidence>
<keyword evidence="1" id="KW-0245">EGF-like domain</keyword>
<dbReference type="AlphaFoldDB" id="A0A813W755"/>
<keyword evidence="6" id="KW-1185">Reference proteome</keyword>
<dbReference type="OrthoDB" id="2121828at2759"/>
<keyword evidence="3" id="KW-0732">Signal</keyword>
<dbReference type="SUPFAM" id="SSF57196">
    <property type="entry name" value="EGF/Laminin"/>
    <property type="match status" value="1"/>
</dbReference>
<name>A0A813W755_9BILA</name>
<dbReference type="PROSITE" id="PS00022">
    <property type="entry name" value="EGF_1"/>
    <property type="match status" value="1"/>
</dbReference>
<comment type="caution">
    <text evidence="5">The sequence shown here is derived from an EMBL/GenBank/DDBJ whole genome shotgun (WGS) entry which is preliminary data.</text>
</comment>
<accession>A0A813W755</accession>